<dbReference type="Gene3D" id="1.20.120.1240">
    <property type="entry name" value="Dynamin, middle domain"/>
    <property type="match status" value="1"/>
</dbReference>
<dbReference type="GO" id="GO:0005874">
    <property type="term" value="C:microtubule"/>
    <property type="evidence" value="ECO:0007669"/>
    <property type="project" value="TreeGrafter"/>
</dbReference>
<dbReference type="SMART" id="SM00053">
    <property type="entry name" value="DYNc"/>
    <property type="match status" value="1"/>
</dbReference>
<dbReference type="PROSITE" id="PS51718">
    <property type="entry name" value="G_DYNAMIN_2"/>
    <property type="match status" value="1"/>
</dbReference>
<dbReference type="GO" id="GO:0005739">
    <property type="term" value="C:mitochondrion"/>
    <property type="evidence" value="ECO:0007669"/>
    <property type="project" value="TreeGrafter"/>
</dbReference>
<dbReference type="GO" id="GO:0016020">
    <property type="term" value="C:membrane"/>
    <property type="evidence" value="ECO:0007669"/>
    <property type="project" value="TreeGrafter"/>
</dbReference>
<dbReference type="PANTHER" id="PTHR11566">
    <property type="entry name" value="DYNAMIN"/>
    <property type="match status" value="1"/>
</dbReference>
<feature type="region of interest" description="Disordered" evidence="3">
    <location>
        <begin position="436"/>
        <end position="458"/>
    </location>
</feature>
<comment type="caution">
    <text evidence="6">The sequence shown here is derived from an EMBL/GenBank/DDBJ whole genome shotgun (WGS) entry which is preliminary data.</text>
</comment>
<dbReference type="InterPro" id="IPR001401">
    <property type="entry name" value="Dynamin_GTPase"/>
</dbReference>
<dbReference type="AlphaFoldDB" id="A0AAD6DN92"/>
<dbReference type="GeneID" id="81593169"/>
<feature type="domain" description="Dynamin-type G" evidence="5">
    <location>
        <begin position="33"/>
        <end position="326"/>
    </location>
</feature>
<dbReference type="PRINTS" id="PR00195">
    <property type="entry name" value="DYNAMIN"/>
</dbReference>
<dbReference type="GO" id="GO:0006897">
    <property type="term" value="P:endocytosis"/>
    <property type="evidence" value="ECO:0007669"/>
    <property type="project" value="TreeGrafter"/>
</dbReference>
<dbReference type="InterPro" id="IPR022812">
    <property type="entry name" value="Dynamin"/>
</dbReference>
<dbReference type="PROSITE" id="PS51388">
    <property type="entry name" value="GED"/>
    <property type="match status" value="1"/>
</dbReference>
<gene>
    <name evidence="6" type="ORF">N7537_011873</name>
</gene>
<dbReference type="CDD" id="cd08771">
    <property type="entry name" value="DLP_1"/>
    <property type="match status" value="1"/>
</dbReference>
<proteinExistence type="predicted"/>
<dbReference type="GO" id="GO:0003924">
    <property type="term" value="F:GTPase activity"/>
    <property type="evidence" value="ECO:0007669"/>
    <property type="project" value="InterPro"/>
</dbReference>
<name>A0AAD6DN92_9EURO</name>
<dbReference type="GO" id="GO:0016559">
    <property type="term" value="P:peroxisome fission"/>
    <property type="evidence" value="ECO:0007669"/>
    <property type="project" value="TreeGrafter"/>
</dbReference>
<dbReference type="FunFam" id="3.40.50.300:FF:001425">
    <property type="entry name" value="Dynamin GTPase, putative"/>
    <property type="match status" value="1"/>
</dbReference>
<organism evidence="6 7">
    <name type="scientific">Penicillium hordei</name>
    <dbReference type="NCBI Taxonomy" id="40994"/>
    <lineage>
        <taxon>Eukaryota</taxon>
        <taxon>Fungi</taxon>
        <taxon>Dikarya</taxon>
        <taxon>Ascomycota</taxon>
        <taxon>Pezizomycotina</taxon>
        <taxon>Eurotiomycetes</taxon>
        <taxon>Eurotiomycetidae</taxon>
        <taxon>Eurotiales</taxon>
        <taxon>Aspergillaceae</taxon>
        <taxon>Penicillium</taxon>
    </lineage>
</organism>
<keyword evidence="2" id="KW-0342">GTP-binding</keyword>
<dbReference type="Pfam" id="PF01031">
    <property type="entry name" value="Dynamin_M"/>
    <property type="match status" value="1"/>
</dbReference>
<keyword evidence="1" id="KW-0547">Nucleotide-binding</keyword>
<protein>
    <recommendedName>
        <fullName evidence="8">GED domain-containing protein</fullName>
    </recommendedName>
</protein>
<dbReference type="GO" id="GO:0005525">
    <property type="term" value="F:GTP binding"/>
    <property type="evidence" value="ECO:0007669"/>
    <property type="project" value="InterPro"/>
</dbReference>
<dbReference type="GO" id="GO:0000266">
    <property type="term" value="P:mitochondrial fission"/>
    <property type="evidence" value="ECO:0007669"/>
    <property type="project" value="TreeGrafter"/>
</dbReference>
<dbReference type="Proteomes" id="UP001213799">
    <property type="component" value="Unassembled WGS sequence"/>
</dbReference>
<reference evidence="6" key="1">
    <citation type="journal article" date="2023" name="IMA Fungus">
        <title>Comparative genomic study of the Penicillium genus elucidates a diverse pangenome and 15 lateral gene transfer events.</title>
        <authorList>
            <person name="Petersen C."/>
            <person name="Sorensen T."/>
            <person name="Nielsen M.R."/>
            <person name="Sondergaard T.E."/>
            <person name="Sorensen J.L."/>
            <person name="Fitzpatrick D.A."/>
            <person name="Frisvad J.C."/>
            <person name="Nielsen K.L."/>
        </authorList>
    </citation>
    <scope>NUCLEOTIDE SEQUENCE</scope>
    <source>
        <strain evidence="6">IBT 12815</strain>
    </source>
</reference>
<dbReference type="InterPro" id="IPR020850">
    <property type="entry name" value="GED_dom"/>
</dbReference>
<dbReference type="GO" id="GO:0008017">
    <property type="term" value="F:microtubule binding"/>
    <property type="evidence" value="ECO:0007669"/>
    <property type="project" value="TreeGrafter"/>
</dbReference>
<evidence type="ECO:0008006" key="8">
    <source>
        <dbReference type="Google" id="ProtNLM"/>
    </source>
</evidence>
<dbReference type="SUPFAM" id="SSF52540">
    <property type="entry name" value="P-loop containing nucleoside triphosphate hydrolases"/>
    <property type="match status" value="1"/>
</dbReference>
<keyword evidence="7" id="KW-1185">Reference proteome</keyword>
<evidence type="ECO:0000313" key="7">
    <source>
        <dbReference type="Proteomes" id="UP001213799"/>
    </source>
</evidence>
<evidence type="ECO:0000259" key="4">
    <source>
        <dbReference type="PROSITE" id="PS51388"/>
    </source>
</evidence>
<dbReference type="GO" id="GO:0048312">
    <property type="term" value="P:intracellular distribution of mitochondria"/>
    <property type="evidence" value="ECO:0007669"/>
    <property type="project" value="TreeGrafter"/>
</dbReference>
<accession>A0AAD6DN92</accession>
<feature type="domain" description="GED" evidence="4">
    <location>
        <begin position="640"/>
        <end position="728"/>
    </location>
</feature>
<reference evidence="6" key="2">
    <citation type="submission" date="2023-01" db="EMBL/GenBank/DDBJ databases">
        <authorList>
            <person name="Petersen C."/>
        </authorList>
    </citation>
    <scope>NUCLEOTIDE SEQUENCE</scope>
    <source>
        <strain evidence="6">IBT 12815</strain>
    </source>
</reference>
<evidence type="ECO:0000259" key="5">
    <source>
        <dbReference type="PROSITE" id="PS51718"/>
    </source>
</evidence>
<evidence type="ECO:0000256" key="2">
    <source>
        <dbReference type="ARBA" id="ARBA00023134"/>
    </source>
</evidence>
<dbReference type="InterPro" id="IPR045063">
    <property type="entry name" value="Dynamin_N"/>
</dbReference>
<dbReference type="RefSeq" id="XP_056748214.1">
    <property type="nucleotide sequence ID" value="XM_056902927.1"/>
</dbReference>
<feature type="compositionally biased region" description="Polar residues" evidence="3">
    <location>
        <begin position="436"/>
        <end position="448"/>
    </location>
</feature>
<dbReference type="InterPro" id="IPR027417">
    <property type="entry name" value="P-loop_NTPase"/>
</dbReference>
<dbReference type="InterPro" id="IPR000375">
    <property type="entry name" value="Dynamin_stalk"/>
</dbReference>
<sequence length="728" mass="82500">MTITEPRTRTLELADPALLEKIDKLFACNVGEYVSLPQLVVVGDQSSGKSSVLEGLTKLNFPRDSGLCTRFATQIIFRRDSNLVEREISASIIPASGSTPEEDQKLRGWTASALQSLNSEDFSHTMKEVHGVMNLSSSHGDKKPTFSNSVLQLEIRGPNESHLSVIDVPGIFKNTTLDRTTKSDIVLVRNMVLRYMQNQRSIMLAVVPANVDIATQEIIEMAREIDPEGGRTLRILTKPDLVDKGAEHNVIRLIHDGNLNGQLGWILVRNLSQKQLQASDADRDTEEMTFYQNAPWNRVPPDNYGISALMARLQELLTLNVRREFPSVRSEVIRRLKGSKSLLQSLGVPRETTEQQRRILLDVVSAFQEITQHALATNYGVNDAFDEDKDLRLATLVSLRNDVFSHDIAHCGHTYTFRSKSEETDNSVDDREERCNNLTDTENPQSIMPSRKSWDPTRSTSVEDLDDILHVSEPVEPSIKGGILPWIERVYSNSRGFEIGTFNHTLLSTLMKKQSIKWSVLASGYISDIISVVHAFIRNALEVVSKDTEMSSKIMSLLMDDLVEKYKHAMSTVEFLLRIEREGTPITLNHYFNDNLQKCRQKRLYSTVAKKSFDDCKHGEVIRLSDLAQQHHMSNVDHTVRDIHDILDSYYKVARKRFVDNVCMQAADHYLVTGPEAPMKLFSPSWVNDLSDERLEEFVGEGRASKRRRRQLQKEVEELEAGKAVLLK</sequence>
<dbReference type="InterPro" id="IPR030381">
    <property type="entry name" value="G_DYNAMIN_dom"/>
</dbReference>
<dbReference type="Gene3D" id="3.40.50.300">
    <property type="entry name" value="P-loop containing nucleotide triphosphate hydrolases"/>
    <property type="match status" value="1"/>
</dbReference>
<evidence type="ECO:0000256" key="1">
    <source>
        <dbReference type="ARBA" id="ARBA00022741"/>
    </source>
</evidence>
<evidence type="ECO:0000256" key="3">
    <source>
        <dbReference type="SAM" id="MobiDB-lite"/>
    </source>
</evidence>
<dbReference type="EMBL" id="JAQJAE010000006">
    <property type="protein sequence ID" value="KAJ5589195.1"/>
    <property type="molecule type" value="Genomic_DNA"/>
</dbReference>
<evidence type="ECO:0000313" key="6">
    <source>
        <dbReference type="EMBL" id="KAJ5589195.1"/>
    </source>
</evidence>
<dbReference type="PANTHER" id="PTHR11566:SF215">
    <property type="entry name" value="DYNAMIN GTPASE"/>
    <property type="match status" value="1"/>
</dbReference>
<dbReference type="Pfam" id="PF00350">
    <property type="entry name" value="Dynamin_N"/>
    <property type="match status" value="1"/>
</dbReference>